<feature type="region of interest" description="Disordered" evidence="1">
    <location>
        <begin position="34"/>
        <end position="106"/>
    </location>
</feature>
<dbReference type="HOGENOM" id="CLU_1634252_0_0_6"/>
<feature type="compositionally biased region" description="Low complexity" evidence="1">
    <location>
        <begin position="68"/>
        <end position="99"/>
    </location>
</feature>
<evidence type="ECO:0000256" key="1">
    <source>
        <dbReference type="SAM" id="MobiDB-lite"/>
    </source>
</evidence>
<dbReference type="EMBL" id="CP002457">
    <property type="protein sequence ID" value="ADV52609.1"/>
    <property type="molecule type" value="Genomic_DNA"/>
</dbReference>
<accession>E6XQ43</accession>
<dbReference type="OrthoDB" id="6402406at2"/>
<dbReference type="PATRIC" id="fig|399804.5.peg.121"/>
<sequence length="195" mass="22321">MLVVSNYPQVPLATSNVATDLARVDNQLKPVVIPPQQATKAHEERAFNPQNERTADQAQQQARLIEHNQQQVQDKQQQQQQVQDKQQQQQSSQQQNQQQQEKKAPVVMAERVQSKLVKIATRGQAALQRKDIRLKVAQGDTTHINTRPKNNNTSTTQPSIQGESMQFYQQVGQRISQFYEQQTRPEPESAMSTWI</sequence>
<dbReference type="KEGG" id="shp:Sput200_0120"/>
<evidence type="ECO:0000313" key="2">
    <source>
        <dbReference type="EMBL" id="ADV52609.1"/>
    </source>
</evidence>
<feature type="compositionally biased region" description="Polar residues" evidence="1">
    <location>
        <begin position="48"/>
        <end position="62"/>
    </location>
</feature>
<dbReference type="Proteomes" id="UP000008209">
    <property type="component" value="Chromosome"/>
</dbReference>
<dbReference type="AlphaFoldDB" id="E6XQ43"/>
<proteinExistence type="predicted"/>
<organism evidence="2 3">
    <name type="scientific">Shewanella putrefaciens (strain 200)</name>
    <dbReference type="NCBI Taxonomy" id="399804"/>
    <lineage>
        <taxon>Bacteria</taxon>
        <taxon>Pseudomonadati</taxon>
        <taxon>Pseudomonadota</taxon>
        <taxon>Gammaproteobacteria</taxon>
        <taxon>Alteromonadales</taxon>
        <taxon>Shewanellaceae</taxon>
        <taxon>Shewanella</taxon>
    </lineage>
</organism>
<reference evidence="2 3" key="1">
    <citation type="submission" date="2011-01" db="EMBL/GenBank/DDBJ databases">
        <title>Complete sequence of Shewanella putrefaciens 200.</title>
        <authorList>
            <consortium name="US DOE Joint Genome Institute"/>
            <person name="Lucas S."/>
            <person name="Copeland A."/>
            <person name="Lapidus A."/>
            <person name="Cheng J.-F."/>
            <person name="Bruce D."/>
            <person name="Goodwin L."/>
            <person name="Pitluck S."/>
            <person name="Munk A.C."/>
            <person name="Detter J.C."/>
            <person name="Han C."/>
            <person name="Tapia R."/>
            <person name="Land M."/>
            <person name="Hauser L."/>
            <person name="Chang Y.-J."/>
            <person name="Jeffries C."/>
            <person name="Kyrpides N."/>
            <person name="Ivanova N."/>
            <person name="Mikhailova N."/>
            <person name="Kolker E."/>
            <person name="Lawrence C."/>
            <person name="McCue L.A."/>
            <person name="DiChristina T."/>
            <person name="Nealson K."/>
            <person name="Fredrickson J.K."/>
            <person name="Woyke T."/>
        </authorList>
    </citation>
    <scope>NUCLEOTIDE SEQUENCE [LARGE SCALE GENOMIC DNA]</scope>
    <source>
        <strain evidence="2 3">200</strain>
    </source>
</reference>
<gene>
    <name evidence="2" type="ordered locus">Sput200_0120</name>
</gene>
<protein>
    <submittedName>
        <fullName evidence="2">Uncharacterized protein</fullName>
    </submittedName>
</protein>
<name>E6XQ43_SHEP2</name>
<evidence type="ECO:0000313" key="3">
    <source>
        <dbReference type="Proteomes" id="UP000008209"/>
    </source>
</evidence>